<dbReference type="InParanoid" id="A0A6M4HA67"/>
<evidence type="ECO:0000256" key="1">
    <source>
        <dbReference type="SAM" id="Phobius"/>
    </source>
</evidence>
<keyword evidence="4" id="KW-1185">Reference proteome</keyword>
<feature type="transmembrane region" description="Helical" evidence="1">
    <location>
        <begin position="65"/>
        <end position="85"/>
    </location>
</feature>
<name>A0A6M4HA67_9PROT</name>
<dbReference type="Proteomes" id="UP000503096">
    <property type="component" value="Chromosome"/>
</dbReference>
<keyword evidence="1" id="KW-0472">Membrane</keyword>
<organism evidence="3 4">
    <name type="scientific">Usitatibacter palustris</name>
    <dbReference type="NCBI Taxonomy" id="2732487"/>
    <lineage>
        <taxon>Bacteria</taxon>
        <taxon>Pseudomonadati</taxon>
        <taxon>Pseudomonadota</taxon>
        <taxon>Betaproteobacteria</taxon>
        <taxon>Nitrosomonadales</taxon>
        <taxon>Usitatibacteraceae</taxon>
        <taxon>Usitatibacter</taxon>
    </lineage>
</organism>
<dbReference type="KEGG" id="upl:DSM104440_02971"/>
<sequence length="159" mass="17260">MTPSDNPIEQLAFARAMREMLWLYPAVEIAHIVGFVLLVGSVVMFDLRVLGLSKQISVRALSRHLLPWSWGALLIIVPTGSAMFSAHASDFIGNRAFQVKMGLLLLAGINAAIFHTGPYQSVKDWDTGVAAPWGAKLSVAVSLVIWLGVISCGRLLAYL</sequence>
<keyword evidence="1" id="KW-0812">Transmembrane</keyword>
<dbReference type="AlphaFoldDB" id="A0A6M4HA67"/>
<dbReference type="EMBL" id="CP053073">
    <property type="protein sequence ID" value="QJR16142.1"/>
    <property type="molecule type" value="Genomic_DNA"/>
</dbReference>
<evidence type="ECO:0000313" key="3">
    <source>
        <dbReference type="EMBL" id="QJR16142.1"/>
    </source>
</evidence>
<gene>
    <name evidence="3" type="ORF">DSM104440_02971</name>
</gene>
<evidence type="ECO:0000259" key="2">
    <source>
        <dbReference type="Pfam" id="PF20349"/>
    </source>
</evidence>
<reference evidence="3 4" key="1">
    <citation type="submission" date="2020-04" db="EMBL/GenBank/DDBJ databases">
        <title>Usitatibacter rugosus gen. nov., sp. nov. and Usitatibacter palustris sp. nov., novel members of Usitatibacteraceae fam. nov. within the order Nitrosomonadales isolated from soil.</title>
        <authorList>
            <person name="Huber K.J."/>
            <person name="Neumann-Schaal M."/>
            <person name="Geppert A."/>
            <person name="Luckner M."/>
            <person name="Wanner G."/>
            <person name="Overmann J."/>
        </authorList>
    </citation>
    <scope>NUCLEOTIDE SEQUENCE [LARGE SCALE GENOMIC DNA]</scope>
    <source>
        <strain evidence="3 4">Swamp67</strain>
    </source>
</reference>
<protein>
    <recommendedName>
        <fullName evidence="2">DUF6644 domain-containing protein</fullName>
    </recommendedName>
</protein>
<feature type="transmembrane region" description="Helical" evidence="1">
    <location>
        <begin position="97"/>
        <end position="117"/>
    </location>
</feature>
<accession>A0A6M4HA67</accession>
<dbReference type="RefSeq" id="WP_171164011.1">
    <property type="nucleotide sequence ID" value="NZ_CP053073.1"/>
</dbReference>
<feature type="transmembrane region" description="Helical" evidence="1">
    <location>
        <begin position="21"/>
        <end position="45"/>
    </location>
</feature>
<dbReference type="InterPro" id="IPR046586">
    <property type="entry name" value="DUF6644"/>
</dbReference>
<dbReference type="Pfam" id="PF20349">
    <property type="entry name" value="DUF6644"/>
    <property type="match status" value="1"/>
</dbReference>
<feature type="transmembrane region" description="Helical" evidence="1">
    <location>
        <begin position="137"/>
        <end position="157"/>
    </location>
</feature>
<proteinExistence type="predicted"/>
<keyword evidence="1" id="KW-1133">Transmembrane helix</keyword>
<evidence type="ECO:0000313" key="4">
    <source>
        <dbReference type="Proteomes" id="UP000503096"/>
    </source>
</evidence>
<feature type="domain" description="DUF6644" evidence="2">
    <location>
        <begin position="30"/>
        <end position="157"/>
    </location>
</feature>